<protein>
    <submittedName>
        <fullName evidence="9">PTS sugar transporter subunit IIB</fullName>
    </submittedName>
</protein>
<keyword evidence="10" id="KW-1185">Reference proteome</keyword>
<evidence type="ECO:0000256" key="2">
    <source>
        <dbReference type="ARBA" id="ARBA00022553"/>
    </source>
</evidence>
<accession>A0ABT2NWM8</accession>
<dbReference type="InterPro" id="IPR036095">
    <property type="entry name" value="PTS_EIIB-like_sf"/>
</dbReference>
<sequence>MAIKKIMLACDASATTPLLVATIEKAISAQDKNVIVFATTSPHIDDKILSEQPSIVLLAPQLAYLKGEVKAQTDQVGVPLAVIQLNDFNDMNGERILQLAERFMYR</sequence>
<evidence type="ECO:0000256" key="1">
    <source>
        <dbReference type="ARBA" id="ARBA00022448"/>
    </source>
</evidence>
<dbReference type="PROSITE" id="PS51100">
    <property type="entry name" value="PTS_EIIB_TYPE_3"/>
    <property type="match status" value="1"/>
</dbReference>
<dbReference type="Gene3D" id="3.40.50.2300">
    <property type="match status" value="1"/>
</dbReference>
<evidence type="ECO:0000256" key="5">
    <source>
        <dbReference type="ARBA" id="ARBA00022683"/>
    </source>
</evidence>
<dbReference type="Proteomes" id="UP001525857">
    <property type="component" value="Unassembled WGS sequence"/>
</dbReference>
<gene>
    <name evidence="9" type="ORF">D0501_05470</name>
</gene>
<feature type="modified residue" description="Phosphocysteine; by EIIA" evidence="7">
    <location>
        <position position="10"/>
    </location>
</feature>
<dbReference type="InterPro" id="IPR051819">
    <property type="entry name" value="PTS_sugar-specific_EIIB"/>
</dbReference>
<keyword evidence="6" id="KW-0418">Kinase</keyword>
<keyword evidence="4" id="KW-0808">Transferase</keyword>
<dbReference type="InterPro" id="IPR003501">
    <property type="entry name" value="PTS_EIIB_2/3"/>
</dbReference>
<dbReference type="EMBL" id="QVOV01000008">
    <property type="protein sequence ID" value="MCT8389522.1"/>
    <property type="molecule type" value="Genomic_DNA"/>
</dbReference>
<keyword evidence="2" id="KW-0597">Phosphoprotein</keyword>
<keyword evidence="5" id="KW-0598">Phosphotransferase system</keyword>
<evidence type="ECO:0000256" key="3">
    <source>
        <dbReference type="ARBA" id="ARBA00022597"/>
    </source>
</evidence>
<dbReference type="SUPFAM" id="SSF52794">
    <property type="entry name" value="PTS system IIB component-like"/>
    <property type="match status" value="1"/>
</dbReference>
<evidence type="ECO:0000313" key="10">
    <source>
        <dbReference type="Proteomes" id="UP001525857"/>
    </source>
</evidence>
<organism evidence="9 10">
    <name type="scientific">Leuconostoc holzapfelii</name>
    <dbReference type="NCBI Taxonomy" id="434464"/>
    <lineage>
        <taxon>Bacteria</taxon>
        <taxon>Bacillati</taxon>
        <taxon>Bacillota</taxon>
        <taxon>Bacilli</taxon>
        <taxon>Lactobacillales</taxon>
        <taxon>Lactobacillaceae</taxon>
        <taxon>Leuconostoc</taxon>
    </lineage>
</organism>
<evidence type="ECO:0000259" key="8">
    <source>
        <dbReference type="PROSITE" id="PS51100"/>
    </source>
</evidence>
<evidence type="ECO:0000256" key="7">
    <source>
        <dbReference type="PROSITE-ProRule" id="PRU00423"/>
    </source>
</evidence>
<evidence type="ECO:0000256" key="6">
    <source>
        <dbReference type="ARBA" id="ARBA00022777"/>
    </source>
</evidence>
<name>A0ABT2NWM8_9LACO</name>
<dbReference type="PANTHER" id="PTHR34581:SF2">
    <property type="entry name" value="PTS SYSTEM N,N'-DIACETYLCHITOBIOSE-SPECIFIC EIIB COMPONENT"/>
    <property type="match status" value="1"/>
</dbReference>
<evidence type="ECO:0000256" key="4">
    <source>
        <dbReference type="ARBA" id="ARBA00022679"/>
    </source>
</evidence>
<reference evidence="9 10" key="1">
    <citation type="submission" date="2018-08" db="EMBL/GenBank/DDBJ databases">
        <title>Draft genome sequences of Leuconostoc spp. and Weissella spp. with biocontrol potential.</title>
        <authorList>
            <person name="Lo R."/>
            <person name="Ho V.T.T."/>
            <person name="Turner M.S."/>
        </authorList>
    </citation>
    <scope>NUCLEOTIDE SEQUENCE [LARGE SCALE GENOMIC DNA]</scope>
    <source>
        <strain evidence="9 10">733</strain>
    </source>
</reference>
<proteinExistence type="predicted"/>
<feature type="domain" description="PTS EIIB type-3" evidence="8">
    <location>
        <begin position="3"/>
        <end position="106"/>
    </location>
</feature>
<dbReference type="RefSeq" id="WP_261657046.1">
    <property type="nucleotide sequence ID" value="NZ_QVOV01000008.1"/>
</dbReference>
<dbReference type="PANTHER" id="PTHR34581">
    <property type="entry name" value="PTS SYSTEM N,N'-DIACETYLCHITOBIOSE-SPECIFIC EIIB COMPONENT"/>
    <property type="match status" value="1"/>
</dbReference>
<dbReference type="InterPro" id="IPR013012">
    <property type="entry name" value="PTS_EIIB_3"/>
</dbReference>
<comment type="caution">
    <text evidence="9">The sequence shown here is derived from an EMBL/GenBank/DDBJ whole genome shotgun (WGS) entry which is preliminary data.</text>
</comment>
<keyword evidence="1" id="KW-0813">Transport</keyword>
<keyword evidence="3 9" id="KW-0762">Sugar transport</keyword>
<dbReference type="Pfam" id="PF02302">
    <property type="entry name" value="PTS_IIB"/>
    <property type="match status" value="1"/>
</dbReference>
<evidence type="ECO:0000313" key="9">
    <source>
        <dbReference type="EMBL" id="MCT8389522.1"/>
    </source>
</evidence>